<keyword evidence="3" id="KW-0472">Membrane</keyword>
<feature type="transmembrane region" description="Helical" evidence="3">
    <location>
        <begin position="103"/>
        <end position="124"/>
    </location>
</feature>
<evidence type="ECO:0000256" key="2">
    <source>
        <dbReference type="SAM" id="MobiDB-lite"/>
    </source>
</evidence>
<accession>A0A1Q9CLZ2</accession>
<keyword evidence="3" id="KW-1133">Transmembrane helix</keyword>
<evidence type="ECO:0000313" key="4">
    <source>
        <dbReference type="EMBL" id="OLP83930.1"/>
    </source>
</evidence>
<sequence>MHKHLSLAWEALDATPRTAPGAPGTPSEGFAMSAAPLAVGLVGMDPGKASAEIAIQQDGTVEEAANQGTSLAPAWRVVTRLIPGFAQSVGSKEPPFEIRGFSLAQAVLVLGFVLVVVSFGDYFIFGTKGGGICNGLFGVLGVMISGGGIGGLTFIYAVPVLLLGAFSGPLVPWSFGPVVLWSAGPRALQYAELQPVEVETDSDVARLRGKMRDVFNHDTRDKAAKEEMAELRSGEEEAGRSEEEQICPLRQEEEQMRALSDENLAKKRAVKRELVLARRESARLREEHAAAELRVQEQTSDVRAVLRVYSGEANVKSDVTRDDAHLDSSLKALGLVGSGGRYPKMLKIIESKAPRTITACDRFFGPGIWTEADSLRLFVCKPMLLVMDECMSVPMECTAAHALHLDTVVLLEDERQHGQEQQLPQQTTAAGEASARKRSLRSPLEPGMGPSLPL</sequence>
<keyword evidence="3" id="KW-0812">Transmembrane</keyword>
<evidence type="ECO:0000256" key="3">
    <source>
        <dbReference type="SAM" id="Phobius"/>
    </source>
</evidence>
<feature type="coiled-coil region" evidence="1">
    <location>
        <begin position="224"/>
        <end position="301"/>
    </location>
</feature>
<keyword evidence="1" id="KW-0175">Coiled coil</keyword>
<name>A0A1Q9CLZ2_SYMMI</name>
<feature type="compositionally biased region" description="Polar residues" evidence="2">
    <location>
        <begin position="419"/>
        <end position="429"/>
    </location>
</feature>
<proteinExistence type="predicted"/>
<keyword evidence="5" id="KW-1185">Reference proteome</keyword>
<feature type="region of interest" description="Disordered" evidence="2">
    <location>
        <begin position="415"/>
        <end position="454"/>
    </location>
</feature>
<reference evidence="4 5" key="1">
    <citation type="submission" date="2016-02" db="EMBL/GenBank/DDBJ databases">
        <title>Genome analysis of coral dinoflagellate symbionts highlights evolutionary adaptations to a symbiotic lifestyle.</title>
        <authorList>
            <person name="Aranda M."/>
            <person name="Li Y."/>
            <person name="Liew Y.J."/>
            <person name="Baumgarten S."/>
            <person name="Simakov O."/>
            <person name="Wilson M."/>
            <person name="Piel J."/>
            <person name="Ashoor H."/>
            <person name="Bougouffa S."/>
            <person name="Bajic V.B."/>
            <person name="Ryu T."/>
            <person name="Ravasi T."/>
            <person name="Bayer T."/>
            <person name="Micklem G."/>
            <person name="Kim H."/>
            <person name="Bhak J."/>
            <person name="Lajeunesse T.C."/>
            <person name="Voolstra C.R."/>
        </authorList>
    </citation>
    <scope>NUCLEOTIDE SEQUENCE [LARGE SCALE GENOMIC DNA]</scope>
    <source>
        <strain evidence="4 5">CCMP2467</strain>
    </source>
</reference>
<comment type="caution">
    <text evidence="4">The sequence shown here is derived from an EMBL/GenBank/DDBJ whole genome shotgun (WGS) entry which is preliminary data.</text>
</comment>
<dbReference type="Proteomes" id="UP000186817">
    <property type="component" value="Unassembled WGS sequence"/>
</dbReference>
<evidence type="ECO:0000313" key="5">
    <source>
        <dbReference type="Proteomes" id="UP000186817"/>
    </source>
</evidence>
<evidence type="ECO:0000256" key="1">
    <source>
        <dbReference type="SAM" id="Coils"/>
    </source>
</evidence>
<dbReference type="EMBL" id="LSRX01001081">
    <property type="protein sequence ID" value="OLP83930.1"/>
    <property type="molecule type" value="Genomic_DNA"/>
</dbReference>
<gene>
    <name evidence="4" type="ORF">AK812_SmicGene35246</name>
</gene>
<dbReference type="OrthoDB" id="1882189at2759"/>
<dbReference type="AlphaFoldDB" id="A0A1Q9CLZ2"/>
<organism evidence="4 5">
    <name type="scientific">Symbiodinium microadriaticum</name>
    <name type="common">Dinoflagellate</name>
    <name type="synonym">Zooxanthella microadriatica</name>
    <dbReference type="NCBI Taxonomy" id="2951"/>
    <lineage>
        <taxon>Eukaryota</taxon>
        <taxon>Sar</taxon>
        <taxon>Alveolata</taxon>
        <taxon>Dinophyceae</taxon>
        <taxon>Suessiales</taxon>
        <taxon>Symbiodiniaceae</taxon>
        <taxon>Symbiodinium</taxon>
    </lineage>
</organism>
<feature type="transmembrane region" description="Helical" evidence="3">
    <location>
        <begin position="136"/>
        <end position="156"/>
    </location>
</feature>
<protein>
    <submittedName>
        <fullName evidence="4">Uncharacterized protein</fullName>
    </submittedName>
</protein>